<dbReference type="GO" id="GO:0009117">
    <property type="term" value="P:nucleotide metabolic process"/>
    <property type="evidence" value="ECO:0007669"/>
    <property type="project" value="UniProtKB-KW"/>
</dbReference>
<comment type="subcellular location">
    <subcellularLocation>
        <location evidence="3">Cytoplasm</location>
    </subcellularLocation>
</comment>
<dbReference type="GO" id="GO:0047429">
    <property type="term" value="F:nucleoside triphosphate diphosphatase activity"/>
    <property type="evidence" value="ECO:0007669"/>
    <property type="project" value="UniProtKB-EC"/>
</dbReference>
<keyword evidence="2 3" id="KW-0378">Hydrolase</keyword>
<dbReference type="InterPro" id="IPR029001">
    <property type="entry name" value="ITPase-like_fam"/>
</dbReference>
<comment type="function">
    <text evidence="3">Nucleoside triphosphate pyrophosphatase. May have a dual role in cell division arrest and in preventing the incorporation of modified nucleotides into cellular nucleic acids.</text>
</comment>
<accession>A0A0B9AQQ6</accession>
<dbReference type="GO" id="GO:0005737">
    <property type="term" value="C:cytoplasm"/>
    <property type="evidence" value="ECO:0007669"/>
    <property type="project" value="UniProtKB-SubCell"/>
</dbReference>
<comment type="cofactor">
    <cofactor evidence="1 3">
        <name>a divalent metal cation</name>
        <dbReference type="ChEBI" id="CHEBI:60240"/>
    </cofactor>
</comment>
<evidence type="ECO:0000313" key="5">
    <source>
        <dbReference type="Proteomes" id="UP000031488"/>
    </source>
</evidence>
<comment type="caution">
    <text evidence="4">The sequence shown here is derived from an EMBL/GenBank/DDBJ whole genome shotgun (WGS) entry which is preliminary data.</text>
</comment>
<sequence>MIPVVLASQSPSRLQILRDGGIDPVIIVSEVDERAIEDEFTGSVGELTTALSEAKARAVTDRIIATTPPALHGADTVVVIAGDSLLEFDGRAIGKPGTAERTREVWSAIAGQWTQLHSGHTVAVLSRTPQTNGPADRSGADDGSVIVDENDRTASAIFELSALRSKRSATSVLIGTPTPEELEAYIATEEPFHVAGALTIDGHGGAFVDRLDGDHLTVLGLSLPVVRELVTDMGLLWPDLWTLQR</sequence>
<evidence type="ECO:0000256" key="3">
    <source>
        <dbReference type="HAMAP-Rule" id="MF_00528"/>
    </source>
</evidence>
<keyword evidence="3" id="KW-0546">Nucleotide metabolism</keyword>
<dbReference type="PANTHER" id="PTHR43213:SF5">
    <property type="entry name" value="BIFUNCTIONAL DTTP_UTP PYROPHOSPHATASE_METHYLTRANSFERASE PROTEIN-RELATED"/>
    <property type="match status" value="1"/>
</dbReference>
<dbReference type="PIRSF" id="PIRSF006305">
    <property type="entry name" value="Maf"/>
    <property type="match status" value="1"/>
</dbReference>
<comment type="catalytic activity">
    <reaction evidence="3">
        <text>a ribonucleoside 5'-triphosphate + H2O = a ribonucleoside 5'-phosphate + diphosphate + H(+)</text>
        <dbReference type="Rhea" id="RHEA:23996"/>
        <dbReference type="ChEBI" id="CHEBI:15377"/>
        <dbReference type="ChEBI" id="CHEBI:15378"/>
        <dbReference type="ChEBI" id="CHEBI:33019"/>
        <dbReference type="ChEBI" id="CHEBI:58043"/>
        <dbReference type="ChEBI" id="CHEBI:61557"/>
        <dbReference type="EC" id="3.6.1.9"/>
    </reaction>
</comment>
<protein>
    <recommendedName>
        <fullName evidence="3">Nucleoside triphosphate pyrophosphatase</fullName>
        <ecNumber evidence="3">3.6.1.9</ecNumber>
    </recommendedName>
    <alternativeName>
        <fullName evidence="3">Nucleotide pyrophosphatase</fullName>
        <shortName evidence="3">Nucleotide PPase</shortName>
    </alternativeName>
</protein>
<dbReference type="RefSeq" id="WP_039210368.1">
    <property type="nucleotide sequence ID" value="NZ_JTJZ01000020.1"/>
</dbReference>
<dbReference type="Proteomes" id="UP000031488">
    <property type="component" value="Unassembled WGS sequence"/>
</dbReference>
<dbReference type="OrthoDB" id="3527985at2"/>
<dbReference type="AlphaFoldDB" id="A0A0B9AQQ6"/>
<name>A0A0B9AQQ6_BRELN</name>
<gene>
    <name evidence="4" type="ORF">AE0388_2218</name>
</gene>
<dbReference type="HAMAP" id="MF_00528">
    <property type="entry name" value="Maf"/>
    <property type="match status" value="1"/>
</dbReference>
<dbReference type="Pfam" id="PF02545">
    <property type="entry name" value="Maf"/>
    <property type="match status" value="2"/>
</dbReference>
<evidence type="ECO:0000256" key="2">
    <source>
        <dbReference type="ARBA" id="ARBA00022801"/>
    </source>
</evidence>
<comment type="caution">
    <text evidence="3">Lacks conserved residue(s) required for the propagation of feature annotation.</text>
</comment>
<comment type="catalytic activity">
    <reaction evidence="3">
        <text>a 2'-deoxyribonucleoside 5'-triphosphate + H2O = a 2'-deoxyribonucleoside 5'-phosphate + diphosphate + H(+)</text>
        <dbReference type="Rhea" id="RHEA:44644"/>
        <dbReference type="ChEBI" id="CHEBI:15377"/>
        <dbReference type="ChEBI" id="CHEBI:15378"/>
        <dbReference type="ChEBI" id="CHEBI:33019"/>
        <dbReference type="ChEBI" id="CHEBI:61560"/>
        <dbReference type="ChEBI" id="CHEBI:65317"/>
        <dbReference type="EC" id="3.6.1.9"/>
    </reaction>
</comment>
<dbReference type="PATRIC" id="fig|1703.6.peg.2116"/>
<dbReference type="PANTHER" id="PTHR43213">
    <property type="entry name" value="BIFUNCTIONAL DTTP/UTP PYROPHOSPHATASE/METHYLTRANSFERASE PROTEIN-RELATED"/>
    <property type="match status" value="1"/>
</dbReference>
<evidence type="ECO:0000313" key="4">
    <source>
        <dbReference type="EMBL" id="KHS51668.1"/>
    </source>
</evidence>
<dbReference type="EMBL" id="JTJZ01000020">
    <property type="protein sequence ID" value="KHS51668.1"/>
    <property type="molecule type" value="Genomic_DNA"/>
</dbReference>
<dbReference type="Gene3D" id="3.90.950.10">
    <property type="match status" value="1"/>
</dbReference>
<dbReference type="SUPFAM" id="SSF52972">
    <property type="entry name" value="ITPase-like"/>
    <property type="match status" value="2"/>
</dbReference>
<dbReference type="EC" id="3.6.1.9" evidence="3"/>
<feature type="active site" description="Proton acceptor" evidence="3">
    <location>
        <position position="83"/>
    </location>
</feature>
<keyword evidence="3" id="KW-0963">Cytoplasm</keyword>
<comment type="similarity">
    <text evidence="3">Belongs to the Maf family.</text>
</comment>
<evidence type="ECO:0000256" key="1">
    <source>
        <dbReference type="ARBA" id="ARBA00001968"/>
    </source>
</evidence>
<proteinExistence type="inferred from homology"/>
<dbReference type="InterPro" id="IPR003697">
    <property type="entry name" value="Maf-like"/>
</dbReference>
<keyword evidence="5" id="KW-1185">Reference proteome</keyword>
<organism evidence="4 5">
    <name type="scientific">Brevibacterium linens</name>
    <dbReference type="NCBI Taxonomy" id="1703"/>
    <lineage>
        <taxon>Bacteria</taxon>
        <taxon>Bacillati</taxon>
        <taxon>Actinomycetota</taxon>
        <taxon>Actinomycetes</taxon>
        <taxon>Micrococcales</taxon>
        <taxon>Brevibacteriaceae</taxon>
        <taxon>Brevibacterium</taxon>
    </lineage>
</organism>
<reference evidence="4 5" key="1">
    <citation type="submission" date="2014-11" db="EMBL/GenBank/DDBJ databases">
        <title>Draft Genome Sequence of Brevibacterium linens AE038-8.</title>
        <authorList>
            <person name="Maizel D."/>
            <person name="Utturkar S.M."/>
            <person name="Brown S.D."/>
            <person name="Ferrero M."/>
            <person name="Rosen B.P."/>
        </authorList>
    </citation>
    <scope>NUCLEOTIDE SEQUENCE [LARGE SCALE GENOMIC DNA]</scope>
    <source>
        <strain evidence="4 5">AE038-8</strain>
    </source>
</reference>